<keyword evidence="10" id="KW-1185">Reference proteome</keyword>
<evidence type="ECO:0000256" key="5">
    <source>
        <dbReference type="ARBA" id="ARBA00022989"/>
    </source>
</evidence>
<evidence type="ECO:0000256" key="1">
    <source>
        <dbReference type="ARBA" id="ARBA00004651"/>
    </source>
</evidence>
<dbReference type="PANTHER" id="PTHR42920:SF5">
    <property type="entry name" value="EAMA DOMAIN-CONTAINING PROTEIN"/>
    <property type="match status" value="1"/>
</dbReference>
<keyword evidence="3" id="KW-1003">Cell membrane</keyword>
<keyword evidence="4 7" id="KW-0812">Transmembrane</keyword>
<keyword evidence="5 7" id="KW-1133">Transmembrane helix</keyword>
<dbReference type="EMBL" id="UHFN01000007">
    <property type="protein sequence ID" value="SUN60980.1"/>
    <property type="molecule type" value="Genomic_DNA"/>
</dbReference>
<protein>
    <submittedName>
        <fullName evidence="9">EamA-like transporter family</fullName>
    </submittedName>
</protein>
<evidence type="ECO:0000256" key="6">
    <source>
        <dbReference type="ARBA" id="ARBA00023136"/>
    </source>
</evidence>
<dbReference type="Proteomes" id="UP000254924">
    <property type="component" value="Unassembled WGS sequence"/>
</dbReference>
<dbReference type="GO" id="GO:0005886">
    <property type="term" value="C:plasma membrane"/>
    <property type="evidence" value="ECO:0007669"/>
    <property type="project" value="UniProtKB-SubCell"/>
</dbReference>
<proteinExistence type="inferred from homology"/>
<evidence type="ECO:0000256" key="3">
    <source>
        <dbReference type="ARBA" id="ARBA00022475"/>
    </source>
</evidence>
<reference evidence="9 10" key="1">
    <citation type="submission" date="2018-06" db="EMBL/GenBank/DDBJ databases">
        <authorList>
            <consortium name="Pathogen Informatics"/>
            <person name="Doyle S."/>
        </authorList>
    </citation>
    <scope>NUCLEOTIDE SEQUENCE [LARGE SCALE GENOMIC DNA]</scope>
    <source>
        <strain evidence="9 10">NCTC12224</strain>
    </source>
</reference>
<feature type="transmembrane region" description="Helical" evidence="7">
    <location>
        <begin position="262"/>
        <end position="279"/>
    </location>
</feature>
<feature type="transmembrane region" description="Helical" evidence="7">
    <location>
        <begin position="95"/>
        <end position="112"/>
    </location>
</feature>
<comment type="similarity">
    <text evidence="2">Belongs to the EamA transporter family.</text>
</comment>
<feature type="transmembrane region" description="Helical" evidence="7">
    <location>
        <begin position="37"/>
        <end position="53"/>
    </location>
</feature>
<dbReference type="Gene3D" id="1.10.3730.20">
    <property type="match status" value="1"/>
</dbReference>
<feature type="domain" description="EamA" evidence="8">
    <location>
        <begin position="11"/>
        <end position="136"/>
    </location>
</feature>
<feature type="transmembrane region" description="Helical" evidence="7">
    <location>
        <begin position="175"/>
        <end position="195"/>
    </location>
</feature>
<dbReference type="InterPro" id="IPR037185">
    <property type="entry name" value="EmrE-like"/>
</dbReference>
<evidence type="ECO:0000256" key="7">
    <source>
        <dbReference type="SAM" id="Phobius"/>
    </source>
</evidence>
<feature type="transmembrane region" description="Helical" evidence="7">
    <location>
        <begin position="238"/>
        <end position="256"/>
    </location>
</feature>
<feature type="domain" description="EamA" evidence="8">
    <location>
        <begin position="145"/>
        <end position="278"/>
    </location>
</feature>
<evidence type="ECO:0000313" key="9">
    <source>
        <dbReference type="EMBL" id="SUN60980.1"/>
    </source>
</evidence>
<evidence type="ECO:0000256" key="4">
    <source>
        <dbReference type="ARBA" id="ARBA00022692"/>
    </source>
</evidence>
<dbReference type="PANTHER" id="PTHR42920">
    <property type="entry name" value="OS03G0707200 PROTEIN-RELATED"/>
    <property type="match status" value="1"/>
</dbReference>
<sequence length="298" mass="32227">MLEKHAKLVSITIPLVWGFSYIFMTFGIAQIPTFELVTLRCSIAFLVMGVLFFKHLKNYLSKVLLLYSAIAGLLLFSVFACLVVGVTYTDASTTGFLQSTTVVIVPLMQVIFDRKLPQVRTMLACLITLVGLALLSGAQLMTLNLGAIAALLSAVIYAGHILFSKFAVQRIDATSLGILQLGFASLYGVLSSLFFEKVVFPSGLSSWIAILGLALLCSAYGFVMLAKLQSYVSAEFTGFMFSLEPVFTAIFAMIIFGESLQIKGYFGAILILIGGLLASSKKANISDKEQESSTSCAY</sequence>
<gene>
    <name evidence="9" type="ORF">NCTC12224_01265</name>
</gene>
<keyword evidence="6 7" id="KW-0472">Membrane</keyword>
<dbReference type="InterPro" id="IPR051258">
    <property type="entry name" value="Diverse_Substrate_Transporter"/>
</dbReference>
<feature type="transmembrane region" description="Helical" evidence="7">
    <location>
        <begin position="207"/>
        <end position="226"/>
    </location>
</feature>
<evidence type="ECO:0000313" key="10">
    <source>
        <dbReference type="Proteomes" id="UP000254924"/>
    </source>
</evidence>
<accession>A0A380K9M4</accession>
<feature type="transmembrane region" description="Helical" evidence="7">
    <location>
        <begin position="12"/>
        <end position="31"/>
    </location>
</feature>
<feature type="transmembrane region" description="Helical" evidence="7">
    <location>
        <begin position="65"/>
        <end position="89"/>
    </location>
</feature>
<organism evidence="9 10">
    <name type="scientific">Streptococcus hyointestinalis</name>
    <dbReference type="NCBI Taxonomy" id="1337"/>
    <lineage>
        <taxon>Bacteria</taxon>
        <taxon>Bacillati</taxon>
        <taxon>Bacillota</taxon>
        <taxon>Bacilli</taxon>
        <taxon>Lactobacillales</taxon>
        <taxon>Streptococcaceae</taxon>
        <taxon>Streptococcus</taxon>
    </lineage>
</organism>
<evidence type="ECO:0000256" key="2">
    <source>
        <dbReference type="ARBA" id="ARBA00007362"/>
    </source>
</evidence>
<dbReference type="Pfam" id="PF00892">
    <property type="entry name" value="EamA"/>
    <property type="match status" value="2"/>
</dbReference>
<comment type="subcellular location">
    <subcellularLocation>
        <location evidence="1">Cell membrane</location>
        <topology evidence="1">Multi-pass membrane protein</topology>
    </subcellularLocation>
</comment>
<evidence type="ECO:0000259" key="8">
    <source>
        <dbReference type="Pfam" id="PF00892"/>
    </source>
</evidence>
<feature type="transmembrane region" description="Helical" evidence="7">
    <location>
        <begin position="119"/>
        <end position="137"/>
    </location>
</feature>
<dbReference type="OrthoDB" id="9804865at2"/>
<dbReference type="InterPro" id="IPR000620">
    <property type="entry name" value="EamA_dom"/>
</dbReference>
<dbReference type="SUPFAM" id="SSF103481">
    <property type="entry name" value="Multidrug resistance efflux transporter EmrE"/>
    <property type="match status" value="2"/>
</dbReference>
<dbReference type="AlphaFoldDB" id="A0A380K9M4"/>
<name>A0A380K9M4_9STRE</name>
<feature type="transmembrane region" description="Helical" evidence="7">
    <location>
        <begin position="143"/>
        <end position="163"/>
    </location>
</feature>